<reference evidence="1 2" key="1">
    <citation type="submission" date="2024-03" db="EMBL/GenBank/DDBJ databases">
        <authorList>
            <person name="Gkanogiannis A."/>
            <person name="Becerra Lopez-Lavalle L."/>
        </authorList>
    </citation>
    <scope>NUCLEOTIDE SEQUENCE [LARGE SCALE GENOMIC DNA]</scope>
</reference>
<name>A0ABP0YH23_9ROSI</name>
<gene>
    <name evidence="1" type="ORF">CITCOLO1_LOCUS11817</name>
</gene>
<evidence type="ECO:0000313" key="2">
    <source>
        <dbReference type="Proteomes" id="UP001642487"/>
    </source>
</evidence>
<keyword evidence="2" id="KW-1185">Reference proteome</keyword>
<dbReference type="EMBL" id="OZ021738">
    <property type="protein sequence ID" value="CAK9319799.1"/>
    <property type="molecule type" value="Genomic_DNA"/>
</dbReference>
<organism evidence="1 2">
    <name type="scientific">Citrullus colocynthis</name>
    <name type="common">colocynth</name>
    <dbReference type="NCBI Taxonomy" id="252529"/>
    <lineage>
        <taxon>Eukaryota</taxon>
        <taxon>Viridiplantae</taxon>
        <taxon>Streptophyta</taxon>
        <taxon>Embryophyta</taxon>
        <taxon>Tracheophyta</taxon>
        <taxon>Spermatophyta</taxon>
        <taxon>Magnoliopsida</taxon>
        <taxon>eudicotyledons</taxon>
        <taxon>Gunneridae</taxon>
        <taxon>Pentapetalae</taxon>
        <taxon>rosids</taxon>
        <taxon>fabids</taxon>
        <taxon>Cucurbitales</taxon>
        <taxon>Cucurbitaceae</taxon>
        <taxon>Benincaseae</taxon>
        <taxon>Citrullus</taxon>
    </lineage>
</organism>
<evidence type="ECO:0000313" key="1">
    <source>
        <dbReference type="EMBL" id="CAK9319799.1"/>
    </source>
</evidence>
<sequence length="71" mass="8097">MIQIFRSSSDTTCITRVGSQSLELGCEIRVRNGGISSHRVYVLLFLFGMEEEDETNAEFSDTVSYDIRVMR</sequence>
<accession>A0ABP0YH23</accession>
<dbReference type="Proteomes" id="UP001642487">
    <property type="component" value="Chromosome 4"/>
</dbReference>
<proteinExistence type="predicted"/>
<protein>
    <submittedName>
        <fullName evidence="1">Uncharacterized protein</fullName>
    </submittedName>
</protein>